<reference evidence="2" key="2">
    <citation type="submission" date="2015-03" db="UniProtKB">
        <authorList>
            <consortium name="EnsemblPlants"/>
        </authorList>
    </citation>
    <scope>IDENTIFICATION</scope>
</reference>
<accession>A0A0D3D9I2</accession>
<evidence type="ECO:0000256" key="1">
    <source>
        <dbReference type="SAM" id="MobiDB-lite"/>
    </source>
</evidence>
<evidence type="ECO:0000313" key="3">
    <source>
        <dbReference type="Proteomes" id="UP000032141"/>
    </source>
</evidence>
<evidence type="ECO:0000313" key="2">
    <source>
        <dbReference type="EnsemblPlants" id="Bo7g075420.1"/>
    </source>
</evidence>
<protein>
    <submittedName>
        <fullName evidence="2">Uncharacterized protein</fullName>
    </submittedName>
</protein>
<dbReference type="EnsemblPlants" id="Bo7g075420.1">
    <property type="protein sequence ID" value="Bo7g075420.1"/>
    <property type="gene ID" value="Bo7g075420"/>
</dbReference>
<organism evidence="2 3">
    <name type="scientific">Brassica oleracea var. oleracea</name>
    <dbReference type="NCBI Taxonomy" id="109376"/>
    <lineage>
        <taxon>Eukaryota</taxon>
        <taxon>Viridiplantae</taxon>
        <taxon>Streptophyta</taxon>
        <taxon>Embryophyta</taxon>
        <taxon>Tracheophyta</taxon>
        <taxon>Spermatophyta</taxon>
        <taxon>Magnoliopsida</taxon>
        <taxon>eudicotyledons</taxon>
        <taxon>Gunneridae</taxon>
        <taxon>Pentapetalae</taxon>
        <taxon>rosids</taxon>
        <taxon>malvids</taxon>
        <taxon>Brassicales</taxon>
        <taxon>Brassicaceae</taxon>
        <taxon>Brassiceae</taxon>
        <taxon>Brassica</taxon>
    </lineage>
</organism>
<keyword evidence="3" id="KW-1185">Reference proteome</keyword>
<name>A0A0D3D9I2_BRAOL</name>
<sequence length="52" mass="6142">MDVCGGKNRSMKSMSSDRNQPEVLDLGMKSPVNFWEDRRRNEKNDWDFDFAT</sequence>
<feature type="region of interest" description="Disordered" evidence="1">
    <location>
        <begin position="1"/>
        <end position="25"/>
    </location>
</feature>
<dbReference type="Gramene" id="Bo7g075420.1">
    <property type="protein sequence ID" value="Bo7g075420.1"/>
    <property type="gene ID" value="Bo7g075420"/>
</dbReference>
<dbReference type="HOGENOM" id="CLU_3090032_0_0_1"/>
<proteinExistence type="predicted"/>
<dbReference type="Proteomes" id="UP000032141">
    <property type="component" value="Chromosome C7"/>
</dbReference>
<dbReference type="AlphaFoldDB" id="A0A0D3D9I2"/>
<reference evidence="2 3" key="1">
    <citation type="journal article" date="2014" name="Genome Biol.">
        <title>Transcriptome and methylome profiling reveals relics of genome dominance in the mesopolyploid Brassica oleracea.</title>
        <authorList>
            <person name="Parkin I.A."/>
            <person name="Koh C."/>
            <person name="Tang H."/>
            <person name="Robinson S.J."/>
            <person name="Kagale S."/>
            <person name="Clarke W.E."/>
            <person name="Town C.D."/>
            <person name="Nixon J."/>
            <person name="Krishnakumar V."/>
            <person name="Bidwell S.L."/>
            <person name="Denoeud F."/>
            <person name="Belcram H."/>
            <person name="Links M.G."/>
            <person name="Just J."/>
            <person name="Clarke C."/>
            <person name="Bender T."/>
            <person name="Huebert T."/>
            <person name="Mason A.S."/>
            <person name="Pires J.C."/>
            <person name="Barker G."/>
            <person name="Moore J."/>
            <person name="Walley P.G."/>
            <person name="Manoli S."/>
            <person name="Batley J."/>
            <person name="Edwards D."/>
            <person name="Nelson M.N."/>
            <person name="Wang X."/>
            <person name="Paterson A.H."/>
            <person name="King G."/>
            <person name="Bancroft I."/>
            <person name="Chalhoub B."/>
            <person name="Sharpe A.G."/>
        </authorList>
    </citation>
    <scope>NUCLEOTIDE SEQUENCE</scope>
    <source>
        <strain evidence="2 3">cv. TO1000</strain>
    </source>
</reference>